<accession>A0A2N3G4J9</accession>
<dbReference type="Pfam" id="PF01740">
    <property type="entry name" value="STAS"/>
    <property type="match status" value="1"/>
</dbReference>
<protein>
    <recommendedName>
        <fullName evidence="2">Anti-sigma factor antagonist</fullName>
    </recommendedName>
</protein>
<evidence type="ECO:0000313" key="5">
    <source>
        <dbReference type="Proteomes" id="UP000233654"/>
    </source>
</evidence>
<evidence type="ECO:0000256" key="1">
    <source>
        <dbReference type="ARBA" id="ARBA00009013"/>
    </source>
</evidence>
<evidence type="ECO:0000259" key="3">
    <source>
        <dbReference type="PROSITE" id="PS50801"/>
    </source>
</evidence>
<comment type="similarity">
    <text evidence="1 2">Belongs to the anti-sigma-factor antagonist family.</text>
</comment>
<dbReference type="GO" id="GO:0043856">
    <property type="term" value="F:anti-sigma factor antagonist activity"/>
    <property type="evidence" value="ECO:0007669"/>
    <property type="project" value="InterPro"/>
</dbReference>
<dbReference type="AlphaFoldDB" id="A0A2N3G4J9"/>
<dbReference type="Gene3D" id="3.30.750.24">
    <property type="entry name" value="STAS domain"/>
    <property type="match status" value="1"/>
</dbReference>
<dbReference type="InterPro" id="IPR002645">
    <property type="entry name" value="STAS_dom"/>
</dbReference>
<sequence length="126" mass="14093">MEIEVEEKEGYHVVAPVGELDVYTIPLFRKVVLKLEGERARDLILDLTRVTFIDSSGLGSLIETYQKVKAVDGELAYVIDNPRVLKILSLVNLDKVFRVFSNLGQALQDVGVTGGYVDEEFFSDLT</sequence>
<reference evidence="4 5" key="1">
    <citation type="journal article" date="2017" name="ISME J.">
        <title>Potential for microbial H2 and metal transformations associated with novel bacteria and archaea in deep terrestrial subsurface sediments.</title>
        <authorList>
            <person name="Hernsdorf A.W."/>
            <person name="Amano Y."/>
            <person name="Miyakawa K."/>
            <person name="Ise K."/>
            <person name="Suzuki Y."/>
            <person name="Anantharaman K."/>
            <person name="Probst A."/>
            <person name="Burstein D."/>
            <person name="Thomas B.C."/>
            <person name="Banfield J.F."/>
        </authorList>
    </citation>
    <scope>NUCLEOTIDE SEQUENCE [LARGE SCALE GENOMIC DNA]</scope>
    <source>
        <strain evidence="4">HGW-Actinobacteria-3</strain>
    </source>
</reference>
<dbReference type="EMBL" id="PHEX01000070">
    <property type="protein sequence ID" value="PKQ27635.1"/>
    <property type="molecule type" value="Genomic_DNA"/>
</dbReference>
<dbReference type="PANTHER" id="PTHR33495">
    <property type="entry name" value="ANTI-SIGMA FACTOR ANTAGONIST TM_1081-RELATED-RELATED"/>
    <property type="match status" value="1"/>
</dbReference>
<organism evidence="4 5">
    <name type="scientific">Candidatus Anoxymicrobium japonicum</name>
    <dbReference type="NCBI Taxonomy" id="2013648"/>
    <lineage>
        <taxon>Bacteria</taxon>
        <taxon>Bacillati</taxon>
        <taxon>Actinomycetota</taxon>
        <taxon>Candidatus Geothermincolia</taxon>
        <taxon>Candidatus Geothermincolales</taxon>
        <taxon>Candidatus Anoxymicrobiaceae</taxon>
        <taxon>Candidatus Anoxymicrobium</taxon>
    </lineage>
</organism>
<dbReference type="PROSITE" id="PS50801">
    <property type="entry name" value="STAS"/>
    <property type="match status" value="1"/>
</dbReference>
<dbReference type="PANTHER" id="PTHR33495:SF2">
    <property type="entry name" value="ANTI-SIGMA FACTOR ANTAGONIST TM_1081-RELATED"/>
    <property type="match status" value="1"/>
</dbReference>
<evidence type="ECO:0000313" key="4">
    <source>
        <dbReference type="EMBL" id="PKQ27635.1"/>
    </source>
</evidence>
<dbReference type="InterPro" id="IPR036513">
    <property type="entry name" value="STAS_dom_sf"/>
</dbReference>
<name>A0A2N3G4J9_9ACTN</name>
<dbReference type="Proteomes" id="UP000233654">
    <property type="component" value="Unassembled WGS sequence"/>
</dbReference>
<dbReference type="CDD" id="cd07043">
    <property type="entry name" value="STAS_anti-anti-sigma_factors"/>
    <property type="match status" value="1"/>
</dbReference>
<gene>
    <name evidence="4" type="ORF">CVT63_06975</name>
</gene>
<dbReference type="SUPFAM" id="SSF52091">
    <property type="entry name" value="SpoIIaa-like"/>
    <property type="match status" value="1"/>
</dbReference>
<comment type="caution">
    <text evidence="4">The sequence shown here is derived from an EMBL/GenBank/DDBJ whole genome shotgun (WGS) entry which is preliminary data.</text>
</comment>
<dbReference type="InterPro" id="IPR003658">
    <property type="entry name" value="Anti-sigma_ant"/>
</dbReference>
<evidence type="ECO:0000256" key="2">
    <source>
        <dbReference type="RuleBase" id="RU003749"/>
    </source>
</evidence>
<dbReference type="NCBIfam" id="TIGR00377">
    <property type="entry name" value="ant_ant_sig"/>
    <property type="match status" value="1"/>
</dbReference>
<proteinExistence type="inferred from homology"/>
<feature type="domain" description="STAS" evidence="3">
    <location>
        <begin position="1"/>
        <end position="110"/>
    </location>
</feature>